<accession>A0A1F7UK41</accession>
<dbReference type="NCBIfam" id="TIGR02532">
    <property type="entry name" value="IV_pilin_GFxxxE"/>
    <property type="match status" value="1"/>
</dbReference>
<evidence type="ECO:0000256" key="1">
    <source>
        <dbReference type="SAM" id="Phobius"/>
    </source>
</evidence>
<dbReference type="AlphaFoldDB" id="A0A1F7UK41"/>
<keyword evidence="1" id="KW-1133">Transmembrane helix</keyword>
<gene>
    <name evidence="2" type="ORF">A3J43_02370</name>
</gene>
<name>A0A1F7UK41_9BACT</name>
<evidence type="ECO:0000313" key="3">
    <source>
        <dbReference type="Proteomes" id="UP000176604"/>
    </source>
</evidence>
<proteinExistence type="predicted"/>
<dbReference type="SUPFAM" id="SSF54523">
    <property type="entry name" value="Pili subunits"/>
    <property type="match status" value="1"/>
</dbReference>
<feature type="transmembrane region" description="Helical" evidence="1">
    <location>
        <begin position="36"/>
        <end position="57"/>
    </location>
</feature>
<dbReference type="PANTHER" id="PTHR30093">
    <property type="entry name" value="GENERAL SECRETION PATHWAY PROTEIN G"/>
    <property type="match status" value="1"/>
</dbReference>
<sequence>MKRILEYNEAVLFHTRLSSMLNHTQVRRRGFTLIELLVAVAIIGLISTLVAVAINNARQKSRDGLRKGNLNQIKNALELHLQQYGAYPVSSSSGAAFDCINGIPNPGLTQLQSYITPLPLDPLNSGTNGQRDSVAEGCIAYRSAGTQYKLVTALELDVDLMANDGGIRSCWFELYTSGGQVFDPGLCP</sequence>
<keyword evidence="1" id="KW-0472">Membrane</keyword>
<organism evidence="2 3">
    <name type="scientific">Candidatus Uhrbacteria bacterium RIFCSPHIGHO2_12_FULL_54_23</name>
    <dbReference type="NCBI Taxonomy" id="1802397"/>
    <lineage>
        <taxon>Bacteria</taxon>
        <taxon>Candidatus Uhriibacteriota</taxon>
    </lineage>
</organism>
<dbReference type="Gene3D" id="3.30.700.10">
    <property type="entry name" value="Glycoprotein, Type 4 Pilin"/>
    <property type="match status" value="1"/>
</dbReference>
<dbReference type="EMBL" id="MGEF01000027">
    <property type="protein sequence ID" value="OGL78650.1"/>
    <property type="molecule type" value="Genomic_DNA"/>
</dbReference>
<dbReference type="STRING" id="1802397.A3J43_02370"/>
<reference evidence="2 3" key="1">
    <citation type="journal article" date="2016" name="Nat. Commun.">
        <title>Thousands of microbial genomes shed light on interconnected biogeochemical processes in an aquifer system.</title>
        <authorList>
            <person name="Anantharaman K."/>
            <person name="Brown C.T."/>
            <person name="Hug L.A."/>
            <person name="Sharon I."/>
            <person name="Castelle C.J."/>
            <person name="Probst A.J."/>
            <person name="Thomas B.C."/>
            <person name="Singh A."/>
            <person name="Wilkins M.J."/>
            <person name="Karaoz U."/>
            <person name="Brodie E.L."/>
            <person name="Williams K.H."/>
            <person name="Hubbard S.S."/>
            <person name="Banfield J.F."/>
        </authorList>
    </citation>
    <scope>NUCLEOTIDE SEQUENCE [LARGE SCALE GENOMIC DNA]</scope>
</reference>
<dbReference type="PROSITE" id="PS00409">
    <property type="entry name" value="PROKAR_NTER_METHYL"/>
    <property type="match status" value="1"/>
</dbReference>
<comment type="caution">
    <text evidence="2">The sequence shown here is derived from an EMBL/GenBank/DDBJ whole genome shotgun (WGS) entry which is preliminary data.</text>
</comment>
<dbReference type="InterPro" id="IPR012902">
    <property type="entry name" value="N_methyl_site"/>
</dbReference>
<dbReference type="Pfam" id="PF07963">
    <property type="entry name" value="N_methyl"/>
    <property type="match status" value="1"/>
</dbReference>
<keyword evidence="1" id="KW-0812">Transmembrane</keyword>
<evidence type="ECO:0008006" key="4">
    <source>
        <dbReference type="Google" id="ProtNLM"/>
    </source>
</evidence>
<evidence type="ECO:0000313" key="2">
    <source>
        <dbReference type="EMBL" id="OGL78650.1"/>
    </source>
</evidence>
<protein>
    <recommendedName>
        <fullName evidence="4">Type II secretion system protein GspG C-terminal domain-containing protein</fullName>
    </recommendedName>
</protein>
<dbReference type="Proteomes" id="UP000176604">
    <property type="component" value="Unassembled WGS sequence"/>
</dbReference>
<dbReference type="InterPro" id="IPR045584">
    <property type="entry name" value="Pilin-like"/>
</dbReference>